<comment type="catalytic activity">
    <reaction evidence="5">
        <text>dUMP + (6R)-5,10-methylene-5,6,7,8-tetrahydrofolate = 7,8-dihydrofolate + dTMP</text>
        <dbReference type="Rhea" id="RHEA:12104"/>
        <dbReference type="ChEBI" id="CHEBI:15636"/>
        <dbReference type="ChEBI" id="CHEBI:57451"/>
        <dbReference type="ChEBI" id="CHEBI:63528"/>
        <dbReference type="ChEBI" id="CHEBI:246422"/>
        <dbReference type="EC" id="2.1.1.45"/>
    </reaction>
</comment>
<comment type="function">
    <text evidence="5">Catalyzes the reductive methylation of 2'-deoxyuridine-5'-monophosphate (dUMP) to 2'-deoxythymidine-5'-monophosphate (dTMP) while utilizing 5,10-methylenetetrahydrofolate (mTHF) as the methyl donor and reductant in the reaction, yielding dihydrofolate (DHF) as a by-product. This enzymatic reaction provides an intracellular de novo source of dTMP, an essential precursor for DNA biosynthesis.</text>
</comment>
<evidence type="ECO:0000256" key="4">
    <source>
        <dbReference type="ARBA" id="ARBA00022727"/>
    </source>
</evidence>
<evidence type="ECO:0000313" key="7">
    <source>
        <dbReference type="EMBL" id="SFD43869.1"/>
    </source>
</evidence>
<gene>
    <name evidence="5" type="primary">thyA</name>
    <name evidence="7" type="ORF">SAMN02745724_04531</name>
</gene>
<dbReference type="OrthoDB" id="9774633at2"/>
<dbReference type="GO" id="GO:0004799">
    <property type="term" value="F:thymidylate synthase activity"/>
    <property type="evidence" value="ECO:0007669"/>
    <property type="project" value="UniProtKB-UniRule"/>
</dbReference>
<dbReference type="HAMAP" id="MF_00008">
    <property type="entry name" value="Thymidy_synth_bact"/>
    <property type="match status" value="1"/>
</dbReference>
<feature type="binding site" description="in other chain" evidence="5">
    <location>
        <begin position="220"/>
        <end position="222"/>
    </location>
    <ligand>
        <name>dUMP</name>
        <dbReference type="ChEBI" id="CHEBI:246422"/>
        <note>ligand shared between dimeric partners</note>
    </ligand>
</feature>
<dbReference type="PANTHER" id="PTHR11548:SF9">
    <property type="entry name" value="THYMIDYLATE SYNTHASE"/>
    <property type="match status" value="1"/>
</dbReference>
<comment type="pathway">
    <text evidence="5">Pyrimidine metabolism; dTTP biosynthesis.</text>
</comment>
<proteinExistence type="inferred from homology"/>
<evidence type="ECO:0000256" key="2">
    <source>
        <dbReference type="ARBA" id="ARBA00022603"/>
    </source>
</evidence>
<comment type="subcellular location">
    <subcellularLocation>
        <location evidence="5">Cytoplasm</location>
    </subcellularLocation>
</comment>
<accession>A0A1I1SBJ3</accession>
<comment type="subunit">
    <text evidence="5">Homodimer.</text>
</comment>
<dbReference type="SUPFAM" id="SSF55831">
    <property type="entry name" value="Thymidylate synthase/dCMP hydroxymethylase"/>
    <property type="match status" value="1"/>
</dbReference>
<dbReference type="GO" id="GO:0005829">
    <property type="term" value="C:cytosol"/>
    <property type="evidence" value="ECO:0007669"/>
    <property type="project" value="TreeGrafter"/>
</dbReference>
<keyword evidence="3 5" id="KW-0808">Transferase</keyword>
<feature type="binding site" evidence="5">
    <location>
        <begin position="126"/>
        <end position="127"/>
    </location>
    <ligand>
        <name>dUMP</name>
        <dbReference type="ChEBI" id="CHEBI:246422"/>
        <note>ligand shared between dimeric partners</note>
    </ligand>
</feature>
<dbReference type="NCBIfam" id="NF002497">
    <property type="entry name" value="PRK01827.1-3"/>
    <property type="match status" value="1"/>
</dbReference>
<dbReference type="UniPathway" id="UPA00575"/>
<sequence>MKQYLDLMRHVKEQGTKKEDRTGTGTISVFGYQMRFDLSDGFPLVTTKKCHLKSIIHELLWFLQGDTNIKYLKDNGVNIWNGWATEEGELGPVYGKQWRSWSGLDGQVIDQISELVEQIKTNPDSRRLIISAWNPAVLPDTNYSPSENAAMGKQALPPCHTLFQFYVLDGKLSCQLYQRSADILLGVPFNIASYALLTMMLAQVCDLELGDFVHTFGDAHLYLNHMEQVDEQLSRTPFSLPTMSINPDVKDIFSFKFEDFILENYDSHAAIKAPIAI</sequence>
<feature type="domain" description="Thymidylate synthase/dCMP hydroxymethylase" evidence="6">
    <location>
        <begin position="2"/>
        <end position="277"/>
    </location>
</feature>
<feature type="binding site" evidence="5">
    <location>
        <position position="51"/>
    </location>
    <ligand>
        <name>(6R)-5,10-methylene-5,6,7,8-tetrahydrofolate</name>
        <dbReference type="ChEBI" id="CHEBI:15636"/>
    </ligand>
</feature>
<keyword evidence="8" id="KW-1185">Reference proteome</keyword>
<feature type="binding site" evidence="5">
    <location>
        <position position="276"/>
    </location>
    <ligand>
        <name>(6R)-5,10-methylene-5,6,7,8-tetrahydrofolate</name>
        <dbReference type="ChEBI" id="CHEBI:15636"/>
    </ligand>
</feature>
<evidence type="ECO:0000256" key="1">
    <source>
        <dbReference type="ARBA" id="ARBA00011947"/>
    </source>
</evidence>
<dbReference type="Proteomes" id="UP000198862">
    <property type="component" value="Unassembled WGS sequence"/>
</dbReference>
<name>A0A1I1SBJ3_9GAMM</name>
<dbReference type="InterPro" id="IPR036926">
    <property type="entry name" value="Thymidate_synth/dCMP_Mease_sf"/>
</dbReference>
<evidence type="ECO:0000313" key="8">
    <source>
        <dbReference type="Proteomes" id="UP000198862"/>
    </source>
</evidence>
<dbReference type="AlphaFoldDB" id="A0A1I1SBJ3"/>
<dbReference type="PRINTS" id="PR00108">
    <property type="entry name" value="THYMDSNTHASE"/>
</dbReference>
<dbReference type="Pfam" id="PF00303">
    <property type="entry name" value="Thymidylat_synt"/>
    <property type="match status" value="1"/>
</dbReference>
<dbReference type="CDD" id="cd00351">
    <property type="entry name" value="TS_Pyrimidine_HMase"/>
    <property type="match status" value="1"/>
</dbReference>
<dbReference type="InterPro" id="IPR000398">
    <property type="entry name" value="Thymidylate_synthase"/>
</dbReference>
<organism evidence="7 8">
    <name type="scientific">Pseudoalteromonas denitrificans DSM 6059</name>
    <dbReference type="NCBI Taxonomy" id="1123010"/>
    <lineage>
        <taxon>Bacteria</taxon>
        <taxon>Pseudomonadati</taxon>
        <taxon>Pseudomonadota</taxon>
        <taxon>Gammaproteobacteria</taxon>
        <taxon>Alteromonadales</taxon>
        <taxon>Pseudoalteromonadaceae</taxon>
        <taxon>Pseudoalteromonas</taxon>
    </lineage>
</organism>
<dbReference type="EMBL" id="FOLO01000057">
    <property type="protein sequence ID" value="SFD43869.1"/>
    <property type="molecule type" value="Genomic_DNA"/>
</dbReference>
<feature type="binding site" description="in other chain" evidence="5">
    <location>
        <position position="21"/>
    </location>
    <ligand>
        <name>dUMP</name>
        <dbReference type="ChEBI" id="CHEBI:246422"/>
        <note>ligand shared between dimeric partners</note>
    </ligand>
</feature>
<dbReference type="NCBIfam" id="TIGR03284">
    <property type="entry name" value="thym_sym"/>
    <property type="match status" value="2"/>
</dbReference>
<comment type="similarity">
    <text evidence="5">Belongs to the thymidylate synthase family. Bacterial-type ThyA subfamily.</text>
</comment>
<dbReference type="NCBIfam" id="NF002499">
    <property type="entry name" value="PRK01827.1-5"/>
    <property type="match status" value="1"/>
</dbReference>
<dbReference type="RefSeq" id="WP_091990124.1">
    <property type="nucleotide sequence ID" value="NZ_FOLO01000057.1"/>
</dbReference>
<feature type="binding site" description="in other chain" evidence="5">
    <location>
        <begin position="179"/>
        <end position="182"/>
    </location>
    <ligand>
        <name>dUMP</name>
        <dbReference type="ChEBI" id="CHEBI:246422"/>
        <note>ligand shared between dimeric partners</note>
    </ligand>
</feature>
<dbReference type="PANTHER" id="PTHR11548">
    <property type="entry name" value="THYMIDYLATE SYNTHASE 1"/>
    <property type="match status" value="1"/>
</dbReference>
<reference evidence="7 8" key="1">
    <citation type="submission" date="2016-10" db="EMBL/GenBank/DDBJ databases">
        <authorList>
            <person name="de Groot N.N."/>
        </authorList>
    </citation>
    <scope>NUCLEOTIDE SEQUENCE [LARGE SCALE GENOMIC DNA]</scope>
    <source>
        <strain evidence="7 8">DSM 6059</strain>
    </source>
</reference>
<keyword evidence="4 5" id="KW-0545">Nucleotide biosynthesis</keyword>
<dbReference type="InterPro" id="IPR045097">
    <property type="entry name" value="Thymidate_synth/dCMP_Mease"/>
</dbReference>
<evidence type="ECO:0000256" key="5">
    <source>
        <dbReference type="HAMAP-Rule" id="MF_00008"/>
    </source>
</evidence>
<dbReference type="Gene3D" id="3.30.572.10">
    <property type="entry name" value="Thymidylate synthase/dCMP hydroxymethylase domain"/>
    <property type="match status" value="1"/>
</dbReference>
<dbReference type="STRING" id="1123010.SAMN02745724_04531"/>
<dbReference type="EC" id="2.1.1.45" evidence="1 5"/>
<feature type="binding site" evidence="5">
    <location>
        <position position="182"/>
    </location>
    <ligand>
        <name>(6R)-5,10-methylene-5,6,7,8-tetrahydrofolate</name>
        <dbReference type="ChEBI" id="CHEBI:15636"/>
    </ligand>
</feature>
<dbReference type="GO" id="GO:0006235">
    <property type="term" value="P:dTTP biosynthetic process"/>
    <property type="evidence" value="ECO:0007669"/>
    <property type="project" value="UniProtKB-UniRule"/>
</dbReference>
<dbReference type="InterPro" id="IPR023451">
    <property type="entry name" value="Thymidate_synth/dCMP_Mease_dom"/>
</dbReference>
<dbReference type="GO" id="GO:0006231">
    <property type="term" value="P:dTMP biosynthetic process"/>
    <property type="evidence" value="ECO:0007669"/>
    <property type="project" value="UniProtKB-UniRule"/>
</dbReference>
<feature type="binding site" description="in other chain" evidence="5">
    <location>
        <position position="190"/>
    </location>
    <ligand>
        <name>dUMP</name>
        <dbReference type="ChEBI" id="CHEBI:246422"/>
        <note>ligand shared between dimeric partners</note>
    </ligand>
</feature>
<protein>
    <recommendedName>
        <fullName evidence="1 5">Thymidylate synthase</fullName>
        <shortName evidence="5">TS</shortName>
        <shortName evidence="5">TSase</shortName>
        <ecNumber evidence="1 5">2.1.1.45</ecNumber>
    </recommendedName>
</protein>
<evidence type="ECO:0000256" key="3">
    <source>
        <dbReference type="ARBA" id="ARBA00022679"/>
    </source>
</evidence>
<dbReference type="FunFam" id="3.30.572.10:FF:000013">
    <property type="entry name" value="Thymidylate synthase"/>
    <property type="match status" value="1"/>
</dbReference>
<evidence type="ECO:0000259" key="6">
    <source>
        <dbReference type="Pfam" id="PF00303"/>
    </source>
</evidence>
<dbReference type="GO" id="GO:0032259">
    <property type="term" value="P:methylation"/>
    <property type="evidence" value="ECO:0007669"/>
    <property type="project" value="UniProtKB-KW"/>
</dbReference>
<feature type="active site" description="Nucleophile" evidence="5">
    <location>
        <position position="159"/>
    </location>
</feature>
<keyword evidence="5" id="KW-0963">Cytoplasm</keyword>
<keyword evidence="2 5" id="KW-0489">Methyltransferase</keyword>